<proteinExistence type="predicted"/>
<accession>A0A7S0ECI9</accession>
<feature type="region of interest" description="Disordered" evidence="1">
    <location>
        <begin position="132"/>
        <end position="161"/>
    </location>
</feature>
<name>A0A7S0ECI9_9CRYP</name>
<evidence type="ECO:0000313" key="2">
    <source>
        <dbReference type="EMBL" id="CAD8481014.1"/>
    </source>
</evidence>
<reference evidence="2" key="1">
    <citation type="submission" date="2021-01" db="EMBL/GenBank/DDBJ databases">
        <authorList>
            <person name="Corre E."/>
            <person name="Pelletier E."/>
            <person name="Niang G."/>
            <person name="Scheremetjew M."/>
            <person name="Finn R."/>
            <person name="Kale V."/>
            <person name="Holt S."/>
            <person name="Cochrane G."/>
            <person name="Meng A."/>
            <person name="Brown T."/>
            <person name="Cohen L."/>
        </authorList>
    </citation>
    <scope>NUCLEOTIDE SEQUENCE</scope>
    <source>
        <strain evidence="2">CCMP325</strain>
    </source>
</reference>
<dbReference type="EMBL" id="HBEO01012873">
    <property type="protein sequence ID" value="CAD8481014.1"/>
    <property type="molecule type" value="Transcribed_RNA"/>
</dbReference>
<dbReference type="AlphaFoldDB" id="A0A7S0ECI9"/>
<sequence length="161" mass="18527">MVKMSKRDDGHDRYLELLQKLDLFAQRVNEQSDDSLLSDANQKDMAGIRTIDEIDREDEELFEQWELVVAEIQQFFSSINSETDVSAPIAAQMGKNVLMKEQLLARYNHIADKLSQLEERRIELGLMVPVSRDAGKEEAPHGRQLASETALEVKRRAREKK</sequence>
<organism evidence="2">
    <name type="scientific">Hanusia phi</name>
    <dbReference type="NCBI Taxonomy" id="3032"/>
    <lineage>
        <taxon>Eukaryota</taxon>
        <taxon>Cryptophyceae</taxon>
        <taxon>Pyrenomonadales</taxon>
        <taxon>Geminigeraceae</taxon>
        <taxon>Hanusia</taxon>
    </lineage>
</organism>
<protein>
    <submittedName>
        <fullName evidence="2">Uncharacterized protein</fullName>
    </submittedName>
</protein>
<evidence type="ECO:0000256" key="1">
    <source>
        <dbReference type="SAM" id="MobiDB-lite"/>
    </source>
</evidence>
<gene>
    <name evidence="2" type="ORF">HPHI1048_LOCUS8777</name>
</gene>